<proteinExistence type="predicted"/>
<dbReference type="Proteomes" id="UP000429607">
    <property type="component" value="Unassembled WGS sequence"/>
</dbReference>
<reference evidence="1 2" key="1">
    <citation type="submission" date="2018-09" db="EMBL/GenBank/DDBJ databases">
        <title>Genomic investigation of the strawberry pathogen Phytophthora fragariae indicates pathogenicity is determined by transcriptional variation in three key races.</title>
        <authorList>
            <person name="Adams T.M."/>
            <person name="Armitage A.D."/>
            <person name="Sobczyk M.K."/>
            <person name="Bates H.J."/>
            <person name="Dunwell J.M."/>
            <person name="Nellist C.F."/>
            <person name="Harrison R.J."/>
        </authorList>
    </citation>
    <scope>NUCLEOTIDE SEQUENCE [LARGE SCALE GENOMIC DNA]</scope>
    <source>
        <strain evidence="1 2">SCRP249</strain>
    </source>
</reference>
<evidence type="ECO:0000313" key="1">
    <source>
        <dbReference type="EMBL" id="KAE8964694.1"/>
    </source>
</evidence>
<accession>A0A6A3H6U1</accession>
<dbReference type="EMBL" id="QXFV01005507">
    <property type="protein sequence ID" value="KAE8964694.1"/>
    <property type="molecule type" value="Genomic_DNA"/>
</dbReference>
<name>A0A6A3H6U1_9STRA</name>
<gene>
    <name evidence="1" type="ORF">PR001_g28970</name>
</gene>
<organism evidence="1 2">
    <name type="scientific">Phytophthora rubi</name>
    <dbReference type="NCBI Taxonomy" id="129364"/>
    <lineage>
        <taxon>Eukaryota</taxon>
        <taxon>Sar</taxon>
        <taxon>Stramenopiles</taxon>
        <taxon>Oomycota</taxon>
        <taxon>Peronosporomycetes</taxon>
        <taxon>Peronosporales</taxon>
        <taxon>Peronosporaceae</taxon>
        <taxon>Phytophthora</taxon>
    </lineage>
</organism>
<feature type="non-terminal residue" evidence="1">
    <location>
        <position position="27"/>
    </location>
</feature>
<dbReference type="AlphaFoldDB" id="A0A6A3H6U1"/>
<comment type="caution">
    <text evidence="1">The sequence shown here is derived from an EMBL/GenBank/DDBJ whole genome shotgun (WGS) entry which is preliminary data.</text>
</comment>
<sequence length="27" mass="2670">MMKAPSAEEVLALVNAATGPDGTLDPA</sequence>
<evidence type="ECO:0000313" key="2">
    <source>
        <dbReference type="Proteomes" id="UP000429607"/>
    </source>
</evidence>
<protein>
    <submittedName>
        <fullName evidence="1">Uncharacterized protein</fullName>
    </submittedName>
</protein>